<gene>
    <name evidence="1" type="ORF">METZ01_LOCUS146078</name>
</gene>
<dbReference type="AlphaFoldDB" id="A0A381ZVV1"/>
<dbReference type="EMBL" id="UINC01022820">
    <property type="protein sequence ID" value="SVA93224.1"/>
    <property type="molecule type" value="Genomic_DNA"/>
</dbReference>
<name>A0A381ZVV1_9ZZZZ</name>
<reference evidence="1" key="1">
    <citation type="submission" date="2018-05" db="EMBL/GenBank/DDBJ databases">
        <authorList>
            <person name="Lanie J.A."/>
            <person name="Ng W.-L."/>
            <person name="Kazmierczak K.M."/>
            <person name="Andrzejewski T.M."/>
            <person name="Davidsen T.M."/>
            <person name="Wayne K.J."/>
            <person name="Tettelin H."/>
            <person name="Glass J.I."/>
            <person name="Rusch D."/>
            <person name="Podicherti R."/>
            <person name="Tsui H.-C.T."/>
            <person name="Winkler M.E."/>
        </authorList>
    </citation>
    <scope>NUCLEOTIDE SEQUENCE</scope>
</reference>
<protein>
    <submittedName>
        <fullName evidence="1">Uncharacterized protein</fullName>
    </submittedName>
</protein>
<evidence type="ECO:0000313" key="1">
    <source>
        <dbReference type="EMBL" id="SVA93224.1"/>
    </source>
</evidence>
<organism evidence="1">
    <name type="scientific">marine metagenome</name>
    <dbReference type="NCBI Taxonomy" id="408172"/>
    <lineage>
        <taxon>unclassified sequences</taxon>
        <taxon>metagenomes</taxon>
        <taxon>ecological metagenomes</taxon>
    </lineage>
</organism>
<proteinExistence type="predicted"/>
<sequence>MFLQAVDQFLETWVSHGAPLRSGRDWRRSHFLLIAVDDSSMPPSGCSIDAMIRVLKVQEDALGVEILDNSPVWFLDEGEIRRLSRKDFGNLARNGVVGPDTVVFDNTVTCLKEERSGCWERPAGESWHRRAFLSHLA</sequence>
<accession>A0A381ZVV1</accession>